<reference evidence="2 3" key="1">
    <citation type="submission" date="2020-10" db="EMBL/GenBank/DDBJ databases">
        <title>Nocardioides sp. isolated from sludge.</title>
        <authorList>
            <person name="Zhang X."/>
        </authorList>
    </citation>
    <scope>NUCLEOTIDE SEQUENCE [LARGE SCALE GENOMIC DNA]</scope>
    <source>
        <strain evidence="2 3">Y6</strain>
    </source>
</reference>
<comment type="caution">
    <text evidence="2">The sequence shown here is derived from an EMBL/GenBank/DDBJ whole genome shotgun (WGS) entry which is preliminary data.</text>
</comment>
<accession>A0ABR9RTB3</accession>
<dbReference type="Proteomes" id="UP000756387">
    <property type="component" value="Unassembled WGS sequence"/>
</dbReference>
<gene>
    <name evidence="2" type="ORF">IEQ44_09145</name>
</gene>
<feature type="domain" description="N-acetyltransferase" evidence="1">
    <location>
        <begin position="4"/>
        <end position="198"/>
    </location>
</feature>
<dbReference type="Pfam" id="PF13508">
    <property type="entry name" value="Acetyltransf_7"/>
    <property type="match status" value="1"/>
</dbReference>
<organism evidence="2 3">
    <name type="scientific">Nocardioides malaquae</name>
    <dbReference type="NCBI Taxonomy" id="2773426"/>
    <lineage>
        <taxon>Bacteria</taxon>
        <taxon>Bacillati</taxon>
        <taxon>Actinomycetota</taxon>
        <taxon>Actinomycetes</taxon>
        <taxon>Propionibacteriales</taxon>
        <taxon>Nocardioidaceae</taxon>
        <taxon>Nocardioides</taxon>
    </lineage>
</organism>
<protein>
    <recommendedName>
        <fullName evidence="1">N-acetyltransferase domain-containing protein</fullName>
    </recommendedName>
</protein>
<keyword evidence="3" id="KW-1185">Reference proteome</keyword>
<evidence type="ECO:0000313" key="3">
    <source>
        <dbReference type="Proteomes" id="UP000756387"/>
    </source>
</evidence>
<dbReference type="InterPro" id="IPR016181">
    <property type="entry name" value="Acyl_CoA_acyltransferase"/>
</dbReference>
<dbReference type="Gene3D" id="3.40.630.30">
    <property type="match status" value="1"/>
</dbReference>
<sequence length="205" mass="22249">MADPVVRELRESDVRECADLHVRSFPGFFLSQLGPRFLQEFYRGFLGDPSAITAVARTPDGALLGAVVGSTQPAGFFSRLLRRRLLGFMVASVVAVLRRPTAAPRLLKAVLYRGQVPIEVEGALLSSICVEPASQATGTGSRLISRFREAAHAAGMGAYLVTDRDDNEAANAFYCRNGWQLAGQYETPEGRRMNCYVLPGPGEDA</sequence>
<dbReference type="RefSeq" id="WP_193638147.1">
    <property type="nucleotide sequence ID" value="NZ_JADCSA010000007.1"/>
</dbReference>
<name>A0ABR9RTB3_9ACTN</name>
<proteinExistence type="predicted"/>
<dbReference type="SUPFAM" id="SSF55729">
    <property type="entry name" value="Acyl-CoA N-acyltransferases (Nat)"/>
    <property type="match status" value="1"/>
</dbReference>
<evidence type="ECO:0000259" key="1">
    <source>
        <dbReference type="PROSITE" id="PS51186"/>
    </source>
</evidence>
<dbReference type="PROSITE" id="PS51186">
    <property type="entry name" value="GNAT"/>
    <property type="match status" value="1"/>
</dbReference>
<dbReference type="InterPro" id="IPR000182">
    <property type="entry name" value="GNAT_dom"/>
</dbReference>
<dbReference type="EMBL" id="JADCSA010000007">
    <property type="protein sequence ID" value="MBE7324819.1"/>
    <property type="molecule type" value="Genomic_DNA"/>
</dbReference>
<evidence type="ECO:0000313" key="2">
    <source>
        <dbReference type="EMBL" id="MBE7324819.1"/>
    </source>
</evidence>